<dbReference type="Gene3D" id="3.40.50.2300">
    <property type="match status" value="1"/>
</dbReference>
<keyword evidence="2 8" id="KW-0597">Phosphoprotein</keyword>
<dbReference type="Gene3D" id="1.10.10.10">
    <property type="entry name" value="Winged helix-like DNA-binding domain superfamily/Winged helix DNA-binding domain"/>
    <property type="match status" value="1"/>
</dbReference>
<feature type="domain" description="OmpR/PhoB-type" evidence="11">
    <location>
        <begin position="129"/>
        <end position="224"/>
    </location>
</feature>
<evidence type="ECO:0000256" key="3">
    <source>
        <dbReference type="ARBA" id="ARBA00023012"/>
    </source>
</evidence>
<evidence type="ECO:0000259" key="10">
    <source>
        <dbReference type="PROSITE" id="PS50110"/>
    </source>
</evidence>
<dbReference type="RefSeq" id="WP_160558669.1">
    <property type="nucleotide sequence ID" value="NZ_QZDT01000002.1"/>
</dbReference>
<dbReference type="InterPro" id="IPR001789">
    <property type="entry name" value="Sig_transdc_resp-reg_receiver"/>
</dbReference>
<keyword evidence="13" id="KW-1185">Reference proteome</keyword>
<dbReference type="GO" id="GO:0000156">
    <property type="term" value="F:phosphorelay response regulator activity"/>
    <property type="evidence" value="ECO:0007669"/>
    <property type="project" value="TreeGrafter"/>
</dbReference>
<dbReference type="InterPro" id="IPR036388">
    <property type="entry name" value="WH-like_DNA-bd_sf"/>
</dbReference>
<gene>
    <name evidence="12" type="ORF">D5281_03080</name>
</gene>
<dbReference type="AlphaFoldDB" id="A0A9X5GQ46"/>
<evidence type="ECO:0000256" key="1">
    <source>
        <dbReference type="ARBA" id="ARBA00018672"/>
    </source>
</evidence>
<dbReference type="SUPFAM" id="SSF52172">
    <property type="entry name" value="CheY-like"/>
    <property type="match status" value="1"/>
</dbReference>
<dbReference type="Gene3D" id="6.10.250.690">
    <property type="match status" value="1"/>
</dbReference>
<dbReference type="PROSITE" id="PS51755">
    <property type="entry name" value="OMPR_PHOB"/>
    <property type="match status" value="1"/>
</dbReference>
<comment type="function">
    <text evidence="7">May play the central regulatory role in sporulation. It may be an element of the effector pathway responsible for the activation of sporulation genes in response to nutritional stress. Spo0A may act in concert with spo0H (a sigma factor) to control the expression of some genes that are critical to the sporulation process.</text>
</comment>
<dbReference type="GO" id="GO:0005829">
    <property type="term" value="C:cytosol"/>
    <property type="evidence" value="ECO:0007669"/>
    <property type="project" value="TreeGrafter"/>
</dbReference>
<name>A0A9X5GQ46_9FIRM</name>
<proteinExistence type="predicted"/>
<evidence type="ECO:0000256" key="2">
    <source>
        <dbReference type="ARBA" id="ARBA00022553"/>
    </source>
</evidence>
<organism evidence="12 13">
    <name type="scientific">Parablautia muri</name>
    <dbReference type="NCBI Taxonomy" id="2320879"/>
    <lineage>
        <taxon>Bacteria</taxon>
        <taxon>Bacillati</taxon>
        <taxon>Bacillota</taxon>
        <taxon>Clostridia</taxon>
        <taxon>Lachnospirales</taxon>
        <taxon>Lachnospiraceae</taxon>
        <taxon>Parablautia</taxon>
    </lineage>
</organism>
<evidence type="ECO:0000256" key="7">
    <source>
        <dbReference type="ARBA" id="ARBA00024867"/>
    </source>
</evidence>
<reference evidence="12" key="1">
    <citation type="submission" date="2018-09" db="EMBL/GenBank/DDBJ databases">
        <title>Murine metabolic-syndrome-specific gut microbial biobank.</title>
        <authorList>
            <person name="Liu C."/>
        </authorList>
    </citation>
    <scope>NUCLEOTIDE SEQUENCE</scope>
    <source>
        <strain evidence="12">D42-62</strain>
    </source>
</reference>
<dbReference type="PANTHER" id="PTHR48111">
    <property type="entry name" value="REGULATOR OF RPOS"/>
    <property type="match status" value="1"/>
</dbReference>
<evidence type="ECO:0000256" key="8">
    <source>
        <dbReference type="PROSITE-ProRule" id="PRU00169"/>
    </source>
</evidence>
<keyword evidence="3" id="KW-0902">Two-component regulatory system</keyword>
<keyword evidence="5 9" id="KW-0238">DNA-binding</keyword>
<accession>A0A9X5GQ46</accession>
<dbReference type="Pfam" id="PF00486">
    <property type="entry name" value="Trans_reg_C"/>
    <property type="match status" value="1"/>
</dbReference>
<feature type="DNA-binding region" description="OmpR/PhoB-type" evidence="9">
    <location>
        <begin position="129"/>
        <end position="224"/>
    </location>
</feature>
<sequence length="228" mass="25852">MKVLIIEDDTGLNRGISFALKQEGYATVSAYSLKEGELYFKKEKPDAVILDLNLPDGDGIDWCKKIRRRSGPEAETAIVMLTARDMETDEIMGLSGGADDYITKPFSISVLKIRLQNILQRKAVRPEDNHSLSSGGIVMDTKTFRVSNNGKDLELSLTEFRLLQYFLENKGQALLKEQILERIWDGDGNYVEENTLSVNISRLRRKLGGNYIRTIQGIGYLWEEKVEK</sequence>
<evidence type="ECO:0000256" key="6">
    <source>
        <dbReference type="ARBA" id="ARBA00023163"/>
    </source>
</evidence>
<feature type="modified residue" description="4-aspartylphosphate" evidence="8">
    <location>
        <position position="51"/>
    </location>
</feature>
<dbReference type="Pfam" id="PF00072">
    <property type="entry name" value="Response_reg"/>
    <property type="match status" value="1"/>
</dbReference>
<dbReference type="GO" id="GO:0032993">
    <property type="term" value="C:protein-DNA complex"/>
    <property type="evidence" value="ECO:0007669"/>
    <property type="project" value="TreeGrafter"/>
</dbReference>
<dbReference type="InterPro" id="IPR039420">
    <property type="entry name" value="WalR-like"/>
</dbReference>
<dbReference type="SMART" id="SM00448">
    <property type="entry name" value="REC"/>
    <property type="match status" value="1"/>
</dbReference>
<feature type="domain" description="Response regulatory" evidence="10">
    <location>
        <begin position="2"/>
        <end position="119"/>
    </location>
</feature>
<dbReference type="InterPro" id="IPR001867">
    <property type="entry name" value="OmpR/PhoB-type_DNA-bd"/>
</dbReference>
<protein>
    <recommendedName>
        <fullName evidence="1">Stage 0 sporulation protein A homolog</fullName>
    </recommendedName>
</protein>
<evidence type="ECO:0000256" key="4">
    <source>
        <dbReference type="ARBA" id="ARBA00023015"/>
    </source>
</evidence>
<dbReference type="InterPro" id="IPR011006">
    <property type="entry name" value="CheY-like_superfamily"/>
</dbReference>
<evidence type="ECO:0000313" key="13">
    <source>
        <dbReference type="Proteomes" id="UP001154420"/>
    </source>
</evidence>
<evidence type="ECO:0000256" key="9">
    <source>
        <dbReference type="PROSITE-ProRule" id="PRU01091"/>
    </source>
</evidence>
<dbReference type="OrthoDB" id="9779174at2"/>
<dbReference type="Proteomes" id="UP001154420">
    <property type="component" value="Unassembled WGS sequence"/>
</dbReference>
<evidence type="ECO:0000256" key="5">
    <source>
        <dbReference type="ARBA" id="ARBA00023125"/>
    </source>
</evidence>
<keyword evidence="4" id="KW-0805">Transcription regulation</keyword>
<dbReference type="GO" id="GO:0006355">
    <property type="term" value="P:regulation of DNA-templated transcription"/>
    <property type="evidence" value="ECO:0007669"/>
    <property type="project" value="InterPro"/>
</dbReference>
<dbReference type="CDD" id="cd17574">
    <property type="entry name" value="REC_OmpR"/>
    <property type="match status" value="1"/>
</dbReference>
<dbReference type="PANTHER" id="PTHR48111:SF40">
    <property type="entry name" value="PHOSPHATE REGULON TRANSCRIPTIONAL REGULATORY PROTEIN PHOB"/>
    <property type="match status" value="1"/>
</dbReference>
<dbReference type="GO" id="GO:0000976">
    <property type="term" value="F:transcription cis-regulatory region binding"/>
    <property type="evidence" value="ECO:0007669"/>
    <property type="project" value="TreeGrafter"/>
</dbReference>
<comment type="caution">
    <text evidence="12">The sequence shown here is derived from an EMBL/GenBank/DDBJ whole genome shotgun (WGS) entry which is preliminary data.</text>
</comment>
<keyword evidence="6" id="KW-0804">Transcription</keyword>
<dbReference type="PROSITE" id="PS50110">
    <property type="entry name" value="RESPONSE_REGULATORY"/>
    <property type="match status" value="1"/>
</dbReference>
<evidence type="ECO:0000259" key="11">
    <source>
        <dbReference type="PROSITE" id="PS51755"/>
    </source>
</evidence>
<dbReference type="EMBL" id="QZDT01000002">
    <property type="protein sequence ID" value="NBJ91598.1"/>
    <property type="molecule type" value="Genomic_DNA"/>
</dbReference>
<dbReference type="SMART" id="SM00862">
    <property type="entry name" value="Trans_reg_C"/>
    <property type="match status" value="1"/>
</dbReference>
<evidence type="ECO:0000313" key="12">
    <source>
        <dbReference type="EMBL" id="NBJ91598.1"/>
    </source>
</evidence>
<dbReference type="CDD" id="cd00383">
    <property type="entry name" value="trans_reg_C"/>
    <property type="match status" value="1"/>
</dbReference>